<gene>
    <name evidence="1" type="ORF">SAMN02983003_3189</name>
</gene>
<evidence type="ECO:0000313" key="2">
    <source>
        <dbReference type="Proteomes" id="UP000183447"/>
    </source>
</evidence>
<proteinExistence type="predicted"/>
<dbReference type="OrthoDB" id="8421428at2"/>
<dbReference type="AlphaFoldDB" id="A0A1K2I113"/>
<sequence length="119" mass="13317">MTMKPILHVTFPRQTPATAALFLRGHRMGLLRDGWLLVYEHTESPPTDALVEQLCVLKTADHRVLCRVMRKGRKGGAWDLLTGTGEQELDVAVVWAARVDLIIPHEPTPDEVEAFGSTY</sequence>
<organism evidence="1 2">
    <name type="scientific">Devosia enhydra</name>
    <dbReference type="NCBI Taxonomy" id="665118"/>
    <lineage>
        <taxon>Bacteria</taxon>
        <taxon>Pseudomonadati</taxon>
        <taxon>Pseudomonadota</taxon>
        <taxon>Alphaproteobacteria</taxon>
        <taxon>Hyphomicrobiales</taxon>
        <taxon>Devosiaceae</taxon>
        <taxon>Devosia</taxon>
    </lineage>
</organism>
<dbReference type="EMBL" id="FPKU01000003">
    <property type="protein sequence ID" value="SFZ86017.1"/>
    <property type="molecule type" value="Genomic_DNA"/>
</dbReference>
<name>A0A1K2I113_9HYPH</name>
<accession>A0A1K2I113</accession>
<dbReference type="RefSeq" id="WP_143145853.1">
    <property type="nucleotide sequence ID" value="NZ_FPKU01000003.1"/>
</dbReference>
<keyword evidence="2" id="KW-1185">Reference proteome</keyword>
<evidence type="ECO:0000313" key="1">
    <source>
        <dbReference type="EMBL" id="SFZ86017.1"/>
    </source>
</evidence>
<dbReference type="Proteomes" id="UP000183447">
    <property type="component" value="Unassembled WGS sequence"/>
</dbReference>
<protein>
    <submittedName>
        <fullName evidence="1">Uncharacterized protein</fullName>
    </submittedName>
</protein>
<reference evidence="1 2" key="1">
    <citation type="submission" date="2016-11" db="EMBL/GenBank/DDBJ databases">
        <authorList>
            <person name="Jaros S."/>
            <person name="Januszkiewicz K."/>
            <person name="Wedrychowicz H."/>
        </authorList>
    </citation>
    <scope>NUCLEOTIDE SEQUENCE [LARGE SCALE GENOMIC DNA]</scope>
    <source>
        <strain evidence="1 2">ATCC 23634</strain>
    </source>
</reference>